<protein>
    <submittedName>
        <fullName evidence="2">Uncharacterized protein</fullName>
    </submittedName>
</protein>
<dbReference type="AlphaFoldDB" id="A0A0C3PPV0"/>
<proteinExistence type="predicted"/>
<name>A0A0C3PPV0_9AGAM</name>
<feature type="compositionally biased region" description="Acidic residues" evidence="1">
    <location>
        <begin position="8"/>
        <end position="31"/>
    </location>
</feature>
<evidence type="ECO:0000313" key="3">
    <source>
        <dbReference type="Proteomes" id="UP000054248"/>
    </source>
</evidence>
<dbReference type="Proteomes" id="UP000054248">
    <property type="component" value="Unassembled WGS sequence"/>
</dbReference>
<evidence type="ECO:0000313" key="2">
    <source>
        <dbReference type="EMBL" id="KIO16535.1"/>
    </source>
</evidence>
<accession>A0A0C3PPV0</accession>
<feature type="non-terminal residue" evidence="2">
    <location>
        <position position="1"/>
    </location>
</feature>
<reference evidence="2 3" key="1">
    <citation type="submission" date="2014-04" db="EMBL/GenBank/DDBJ databases">
        <authorList>
            <consortium name="DOE Joint Genome Institute"/>
            <person name="Kuo A."/>
            <person name="Girlanda M."/>
            <person name="Perotto S."/>
            <person name="Kohler A."/>
            <person name="Nagy L.G."/>
            <person name="Floudas D."/>
            <person name="Copeland A."/>
            <person name="Barry K.W."/>
            <person name="Cichocki N."/>
            <person name="Veneault-Fourrey C."/>
            <person name="LaButti K."/>
            <person name="Lindquist E.A."/>
            <person name="Lipzen A."/>
            <person name="Lundell T."/>
            <person name="Morin E."/>
            <person name="Murat C."/>
            <person name="Sun H."/>
            <person name="Tunlid A."/>
            <person name="Henrissat B."/>
            <person name="Grigoriev I.V."/>
            <person name="Hibbett D.S."/>
            <person name="Martin F."/>
            <person name="Nordberg H.P."/>
            <person name="Cantor M.N."/>
            <person name="Hua S.X."/>
        </authorList>
    </citation>
    <scope>NUCLEOTIDE SEQUENCE [LARGE SCALE GENOMIC DNA]</scope>
    <source>
        <strain evidence="2 3">MUT 4182</strain>
    </source>
</reference>
<gene>
    <name evidence="2" type="ORF">M407DRAFT_12773</name>
</gene>
<reference evidence="3" key="2">
    <citation type="submission" date="2015-01" db="EMBL/GenBank/DDBJ databases">
        <title>Evolutionary Origins and Diversification of the Mycorrhizal Mutualists.</title>
        <authorList>
            <consortium name="DOE Joint Genome Institute"/>
            <consortium name="Mycorrhizal Genomics Consortium"/>
            <person name="Kohler A."/>
            <person name="Kuo A."/>
            <person name="Nagy L.G."/>
            <person name="Floudas D."/>
            <person name="Copeland A."/>
            <person name="Barry K.W."/>
            <person name="Cichocki N."/>
            <person name="Veneault-Fourrey C."/>
            <person name="LaButti K."/>
            <person name="Lindquist E.A."/>
            <person name="Lipzen A."/>
            <person name="Lundell T."/>
            <person name="Morin E."/>
            <person name="Murat C."/>
            <person name="Riley R."/>
            <person name="Ohm R."/>
            <person name="Sun H."/>
            <person name="Tunlid A."/>
            <person name="Henrissat B."/>
            <person name="Grigoriev I.V."/>
            <person name="Hibbett D.S."/>
            <person name="Martin F."/>
        </authorList>
    </citation>
    <scope>NUCLEOTIDE SEQUENCE [LARGE SCALE GENOMIC DNA]</scope>
    <source>
        <strain evidence="3">MUT 4182</strain>
    </source>
</reference>
<keyword evidence="3" id="KW-1185">Reference proteome</keyword>
<sequence length="108" mass="11679">PAALFDSDGVEDSEDDERPDAEADGMDDAVDDDRKRVVDEMREGVVVDAEGCPLAIEEGRRTVILVVQLRLARCVRSDSIYALGAIMEGRGELKTAAASVTVPTWSLE</sequence>
<evidence type="ECO:0000256" key="1">
    <source>
        <dbReference type="SAM" id="MobiDB-lite"/>
    </source>
</evidence>
<organism evidence="2 3">
    <name type="scientific">Tulasnella calospora MUT 4182</name>
    <dbReference type="NCBI Taxonomy" id="1051891"/>
    <lineage>
        <taxon>Eukaryota</taxon>
        <taxon>Fungi</taxon>
        <taxon>Dikarya</taxon>
        <taxon>Basidiomycota</taxon>
        <taxon>Agaricomycotina</taxon>
        <taxon>Agaricomycetes</taxon>
        <taxon>Cantharellales</taxon>
        <taxon>Tulasnellaceae</taxon>
        <taxon>Tulasnella</taxon>
    </lineage>
</organism>
<dbReference type="EMBL" id="KN823540">
    <property type="protein sequence ID" value="KIO16535.1"/>
    <property type="molecule type" value="Genomic_DNA"/>
</dbReference>
<feature type="region of interest" description="Disordered" evidence="1">
    <location>
        <begin position="1"/>
        <end position="33"/>
    </location>
</feature>
<dbReference type="HOGENOM" id="CLU_2203415_0_0_1"/>